<dbReference type="PRINTS" id="PR00035">
    <property type="entry name" value="HTHGNTR"/>
</dbReference>
<name>A0A1H0V6I0_9ACTN</name>
<organism evidence="5 6">
    <name type="scientific">Actinopolyspora xinjiangensis</name>
    <dbReference type="NCBI Taxonomy" id="405564"/>
    <lineage>
        <taxon>Bacteria</taxon>
        <taxon>Bacillati</taxon>
        <taxon>Actinomycetota</taxon>
        <taxon>Actinomycetes</taxon>
        <taxon>Actinopolysporales</taxon>
        <taxon>Actinopolysporaceae</taxon>
        <taxon>Actinopolyspora</taxon>
    </lineage>
</organism>
<evidence type="ECO:0000259" key="4">
    <source>
        <dbReference type="PROSITE" id="PS50949"/>
    </source>
</evidence>
<evidence type="ECO:0000256" key="2">
    <source>
        <dbReference type="ARBA" id="ARBA00023125"/>
    </source>
</evidence>
<dbReference type="Proteomes" id="UP000199497">
    <property type="component" value="Unassembled WGS sequence"/>
</dbReference>
<dbReference type="InterPro" id="IPR036390">
    <property type="entry name" value="WH_DNA-bd_sf"/>
</dbReference>
<dbReference type="SUPFAM" id="SSF46785">
    <property type="entry name" value="Winged helix' DNA-binding domain"/>
    <property type="match status" value="1"/>
</dbReference>
<dbReference type="GO" id="GO:0003700">
    <property type="term" value="F:DNA-binding transcription factor activity"/>
    <property type="evidence" value="ECO:0007669"/>
    <property type="project" value="InterPro"/>
</dbReference>
<accession>A0A1H0V6I0</accession>
<keyword evidence="2" id="KW-0238">DNA-binding</keyword>
<dbReference type="CDD" id="cd07377">
    <property type="entry name" value="WHTH_GntR"/>
    <property type="match status" value="1"/>
</dbReference>
<dbReference type="PANTHER" id="PTHR44846">
    <property type="entry name" value="MANNOSYL-D-GLYCERATE TRANSPORT/METABOLISM SYSTEM REPRESSOR MNGR-RELATED"/>
    <property type="match status" value="1"/>
</dbReference>
<dbReference type="InterPro" id="IPR000524">
    <property type="entry name" value="Tscrpt_reg_HTH_GntR"/>
</dbReference>
<dbReference type="PROSITE" id="PS50949">
    <property type="entry name" value="HTH_GNTR"/>
    <property type="match status" value="1"/>
</dbReference>
<dbReference type="Pfam" id="PF00392">
    <property type="entry name" value="GntR"/>
    <property type="match status" value="1"/>
</dbReference>
<evidence type="ECO:0000256" key="3">
    <source>
        <dbReference type="ARBA" id="ARBA00023163"/>
    </source>
</evidence>
<dbReference type="GO" id="GO:0045892">
    <property type="term" value="P:negative regulation of DNA-templated transcription"/>
    <property type="evidence" value="ECO:0007669"/>
    <property type="project" value="TreeGrafter"/>
</dbReference>
<keyword evidence="1" id="KW-0805">Transcription regulation</keyword>
<feature type="domain" description="HTH gntR-type" evidence="4">
    <location>
        <begin position="9"/>
        <end position="77"/>
    </location>
</feature>
<dbReference type="EMBL" id="FNJR01000008">
    <property type="protein sequence ID" value="SDP74159.1"/>
    <property type="molecule type" value="Genomic_DNA"/>
</dbReference>
<proteinExistence type="predicted"/>
<dbReference type="SMART" id="SM00345">
    <property type="entry name" value="HTH_GNTR"/>
    <property type="match status" value="1"/>
</dbReference>
<dbReference type="Gene3D" id="1.10.10.10">
    <property type="entry name" value="Winged helix-like DNA-binding domain superfamily/Winged helix DNA-binding domain"/>
    <property type="match status" value="1"/>
</dbReference>
<dbReference type="PANTHER" id="PTHR44846:SF17">
    <property type="entry name" value="GNTR-FAMILY TRANSCRIPTIONAL REGULATOR"/>
    <property type="match status" value="1"/>
</dbReference>
<dbReference type="AlphaFoldDB" id="A0A1H0V6I0"/>
<evidence type="ECO:0000313" key="6">
    <source>
        <dbReference type="Proteomes" id="UP000199497"/>
    </source>
</evidence>
<dbReference type="InterPro" id="IPR036388">
    <property type="entry name" value="WH-like_DNA-bd_sf"/>
</dbReference>
<dbReference type="GO" id="GO:0003677">
    <property type="term" value="F:DNA binding"/>
    <property type="evidence" value="ECO:0007669"/>
    <property type="project" value="UniProtKB-KW"/>
</dbReference>
<dbReference type="OrthoDB" id="7363114at2"/>
<dbReference type="STRING" id="405564.SAMN04487905_10846"/>
<reference evidence="6" key="1">
    <citation type="submission" date="2016-10" db="EMBL/GenBank/DDBJ databases">
        <authorList>
            <person name="Varghese N."/>
            <person name="Submissions S."/>
        </authorList>
    </citation>
    <scope>NUCLEOTIDE SEQUENCE [LARGE SCALE GENOMIC DNA]</scope>
    <source>
        <strain evidence="6">DSM 46732</strain>
    </source>
</reference>
<protein>
    <submittedName>
        <fullName evidence="5">Transcriptional regulator, GntR family</fullName>
    </submittedName>
</protein>
<keyword evidence="6" id="KW-1185">Reference proteome</keyword>
<sequence length="280" mass="31489">MSLDPDDPRPPYVQVASALRAAILTRTYQPGDRLPSGAELGRQYGVARMTVQQALRILREEGLVSSRQGSGVFVRERTERPIGLRPHIERAFEAEHISIDFAGFSGETLHGVLQEPLDKIRVGRLTPQSLKIRMLLPDTRNPMPLPCKVDGLEDSPAFRARADGIMRRHTQAIMDSVRELASFGLVPDASAEVRLHPTAPLFKLYVLNNSEIFFGFYPVREHVVPLEGEDTPIYDLMGKDATMFQHAADADEESTGSQYVKQSRVWFESMWTTVSREFKP</sequence>
<evidence type="ECO:0000256" key="1">
    <source>
        <dbReference type="ARBA" id="ARBA00023015"/>
    </source>
</evidence>
<dbReference type="InterPro" id="IPR050679">
    <property type="entry name" value="Bact_HTH_transcr_reg"/>
</dbReference>
<gene>
    <name evidence="5" type="ORF">SAMN04487905_10846</name>
</gene>
<dbReference type="RefSeq" id="WP_092602145.1">
    <property type="nucleotide sequence ID" value="NZ_FNJR01000008.1"/>
</dbReference>
<evidence type="ECO:0000313" key="5">
    <source>
        <dbReference type="EMBL" id="SDP74159.1"/>
    </source>
</evidence>
<keyword evidence="3" id="KW-0804">Transcription</keyword>